<evidence type="ECO:0000313" key="4">
    <source>
        <dbReference type="Proteomes" id="UP000000702"/>
    </source>
</evidence>
<organism evidence="3 4">
    <name type="scientific">Trypanosoma congolense (strain IL3000)</name>
    <dbReference type="NCBI Taxonomy" id="1068625"/>
    <lineage>
        <taxon>Eukaryota</taxon>
        <taxon>Discoba</taxon>
        <taxon>Euglenozoa</taxon>
        <taxon>Kinetoplastea</taxon>
        <taxon>Metakinetoplastina</taxon>
        <taxon>Trypanosomatida</taxon>
        <taxon>Trypanosomatidae</taxon>
        <taxon>Trypanosoma</taxon>
        <taxon>Nannomonas</taxon>
    </lineage>
</organism>
<feature type="signal peptide" evidence="2">
    <location>
        <begin position="1"/>
        <end position="19"/>
    </location>
</feature>
<gene>
    <name evidence="3" type="ORF">TCIL3000_0_04040</name>
</gene>
<dbReference type="EMBL" id="CAEQ01001008">
    <property type="protein sequence ID" value="CCD13078.1"/>
    <property type="molecule type" value="Genomic_DNA"/>
</dbReference>
<protein>
    <submittedName>
        <fullName evidence="3">Variant surface glycoprotein</fullName>
    </submittedName>
</protein>
<accession>F9W7B2</accession>
<reference evidence="3 4" key="2">
    <citation type="journal article" date="2012" name="Proc. Natl. Acad. Sci. U.S.A.">
        <title>Antigenic diversity is generated by distinct evolutionary mechanisms in African trypanosome species.</title>
        <authorList>
            <person name="Jackson A.P."/>
            <person name="Berry A."/>
            <person name="Aslett M."/>
            <person name="Allison H.C."/>
            <person name="Burton P."/>
            <person name="Vavrova-Anderson J."/>
            <person name="Brown R."/>
            <person name="Browne H."/>
            <person name="Corton N."/>
            <person name="Hauser H."/>
            <person name="Gamble J."/>
            <person name="Gilderthorp R."/>
            <person name="Marcello L."/>
            <person name="McQuillan J."/>
            <person name="Otto T.D."/>
            <person name="Quail M.A."/>
            <person name="Sanders M.J."/>
            <person name="van Tonder A."/>
            <person name="Ginger M.L."/>
            <person name="Field M.C."/>
            <person name="Barry J.D."/>
            <person name="Hertz-Fowler C."/>
            <person name="Berriman M."/>
        </authorList>
    </citation>
    <scope>NUCLEOTIDE SEQUENCE [LARGE SCALE GENOMIC DNA]</scope>
    <source>
        <strain evidence="3 4">IL3000</strain>
    </source>
</reference>
<sequence length="335" mass="37489">MTMKSWILVMMVMKVGVFADRSATKNHNEEAHRALCTVLKMAVGKWGTNGEGLSDPLKTALHQTIFGYRSEEKTVEKLRDTFPIVYKEGVGGLRGVLCGQPTHGGYQDNFPRWPGHSAPHDLVCLCTVGNEGWPLNETIPEKKKLCGKTEDELGGDTEGWDSSSKEKGEKQITATWDNITKECLQSDGKKGENLKEALETLTGKLKESNHYLLGEGTYSSRSASACTGSPSFGVCVKYYPTYEETKTWWVDLQKALIEDEKIQAQKKEENRKQQEEANQRNSPKTEALKSGNPNTNKTEQHRNETVTDKLRRFNLTSGTPIILPSPWLLRAILLI</sequence>
<feature type="region of interest" description="Disordered" evidence="1">
    <location>
        <begin position="265"/>
        <end position="310"/>
    </location>
</feature>
<reference evidence="4" key="1">
    <citation type="submission" date="2011-07" db="EMBL/GenBank/DDBJ databases">
        <title>Divergent evolution of antigenic variation in African trypanosomes.</title>
        <authorList>
            <person name="Jackson A.P."/>
            <person name="Berry A."/>
            <person name="Allison H.C."/>
            <person name="Burton P."/>
            <person name="Anderson J."/>
            <person name="Aslett M."/>
            <person name="Brown R."/>
            <person name="Corton N."/>
            <person name="Harris D."/>
            <person name="Hauser H."/>
            <person name="Gamble J."/>
            <person name="Gilderthorp R."/>
            <person name="McQuillan J."/>
            <person name="Quail M.A."/>
            <person name="Sanders M."/>
            <person name="Van Tonder A."/>
            <person name="Ginger M.L."/>
            <person name="Donelson J.E."/>
            <person name="Field M.C."/>
            <person name="Barry J.D."/>
            <person name="Berriman M."/>
            <person name="Hertz-Fowler C."/>
        </authorList>
    </citation>
    <scope>NUCLEOTIDE SEQUENCE [LARGE SCALE GENOMIC DNA]</scope>
    <source>
        <strain evidence="4">IL3000</strain>
    </source>
</reference>
<evidence type="ECO:0000256" key="1">
    <source>
        <dbReference type="SAM" id="MobiDB-lite"/>
    </source>
</evidence>
<proteinExistence type="predicted"/>
<comment type="caution">
    <text evidence="3">The sequence shown here is derived from an EMBL/GenBank/DDBJ whole genome shotgun (WGS) entry which is preliminary data.</text>
</comment>
<dbReference type="VEuPathDB" id="TriTrypDB:TcIL3000_0_04040"/>
<dbReference type="AlphaFoldDB" id="F9W7B2"/>
<evidence type="ECO:0000256" key="2">
    <source>
        <dbReference type="SAM" id="SignalP"/>
    </source>
</evidence>
<keyword evidence="4" id="KW-1185">Reference proteome</keyword>
<dbReference type="Proteomes" id="UP000000702">
    <property type="component" value="Unassembled WGS sequence"/>
</dbReference>
<keyword evidence="2" id="KW-0732">Signal</keyword>
<name>F9W7B2_TRYCI</name>
<feature type="chain" id="PRO_5003394592" evidence="2">
    <location>
        <begin position="20"/>
        <end position="335"/>
    </location>
</feature>
<feature type="compositionally biased region" description="Basic and acidic residues" evidence="1">
    <location>
        <begin position="265"/>
        <end position="278"/>
    </location>
</feature>
<feature type="compositionally biased region" description="Basic and acidic residues" evidence="1">
    <location>
        <begin position="298"/>
        <end position="310"/>
    </location>
</feature>
<evidence type="ECO:0000313" key="3">
    <source>
        <dbReference type="EMBL" id="CCD13078.1"/>
    </source>
</evidence>